<dbReference type="EMBL" id="JAYWIO010000006">
    <property type="protein sequence ID" value="KAK7256247.1"/>
    <property type="molecule type" value="Genomic_DNA"/>
</dbReference>
<dbReference type="AlphaFoldDB" id="A0AAN9EEZ8"/>
<name>A0AAN9EEZ8_CROPI</name>
<comment type="caution">
    <text evidence="1">The sequence shown here is derived from an EMBL/GenBank/DDBJ whole genome shotgun (WGS) entry which is preliminary data.</text>
</comment>
<evidence type="ECO:0000313" key="2">
    <source>
        <dbReference type="Proteomes" id="UP001372338"/>
    </source>
</evidence>
<dbReference type="Proteomes" id="UP001372338">
    <property type="component" value="Unassembled WGS sequence"/>
</dbReference>
<proteinExistence type="predicted"/>
<gene>
    <name evidence="1" type="ORF">RIF29_29686</name>
</gene>
<organism evidence="1 2">
    <name type="scientific">Crotalaria pallida</name>
    <name type="common">Smooth rattlebox</name>
    <name type="synonym">Crotalaria striata</name>
    <dbReference type="NCBI Taxonomy" id="3830"/>
    <lineage>
        <taxon>Eukaryota</taxon>
        <taxon>Viridiplantae</taxon>
        <taxon>Streptophyta</taxon>
        <taxon>Embryophyta</taxon>
        <taxon>Tracheophyta</taxon>
        <taxon>Spermatophyta</taxon>
        <taxon>Magnoliopsida</taxon>
        <taxon>eudicotyledons</taxon>
        <taxon>Gunneridae</taxon>
        <taxon>Pentapetalae</taxon>
        <taxon>rosids</taxon>
        <taxon>fabids</taxon>
        <taxon>Fabales</taxon>
        <taxon>Fabaceae</taxon>
        <taxon>Papilionoideae</taxon>
        <taxon>50 kb inversion clade</taxon>
        <taxon>genistoids sensu lato</taxon>
        <taxon>core genistoids</taxon>
        <taxon>Crotalarieae</taxon>
        <taxon>Crotalaria</taxon>
    </lineage>
</organism>
<sequence>MLPQFQSTIDGSAITIDIKDWPLTNARGIPEGQDSEDSGFWVLEWLHMEDTFQDFSLGKINPDCVTMRTALTLIKSRANLHWTKVEGEATMLFMKYT</sequence>
<evidence type="ECO:0000313" key="1">
    <source>
        <dbReference type="EMBL" id="KAK7256247.1"/>
    </source>
</evidence>
<keyword evidence="2" id="KW-1185">Reference proteome</keyword>
<accession>A0AAN9EEZ8</accession>
<protein>
    <submittedName>
        <fullName evidence="1">Uncharacterized protein</fullName>
    </submittedName>
</protein>
<reference evidence="1 2" key="1">
    <citation type="submission" date="2024-01" db="EMBL/GenBank/DDBJ databases">
        <title>The genomes of 5 underutilized Papilionoideae crops provide insights into root nodulation and disease resistanc.</title>
        <authorList>
            <person name="Yuan L."/>
        </authorList>
    </citation>
    <scope>NUCLEOTIDE SEQUENCE [LARGE SCALE GENOMIC DNA]</scope>
    <source>
        <strain evidence="1">ZHUSHIDOU_FW_LH</strain>
        <tissue evidence="1">Leaf</tissue>
    </source>
</reference>